<gene>
    <name evidence="1" type="ORF">ACCO45_008329</name>
</gene>
<evidence type="ECO:0000313" key="1">
    <source>
        <dbReference type="EMBL" id="KAL3957751.1"/>
    </source>
</evidence>
<name>A0ACC4DN06_PURLI</name>
<dbReference type="EMBL" id="JBGNUJ010000007">
    <property type="protein sequence ID" value="KAL3957751.1"/>
    <property type="molecule type" value="Genomic_DNA"/>
</dbReference>
<protein>
    <submittedName>
        <fullName evidence="1">Uncharacterized protein</fullName>
    </submittedName>
</protein>
<dbReference type="Proteomes" id="UP001638806">
    <property type="component" value="Unassembled WGS sequence"/>
</dbReference>
<reference evidence="1" key="1">
    <citation type="submission" date="2024-12" db="EMBL/GenBank/DDBJ databases">
        <title>Comparative genomics and development of molecular markers within Purpureocillium lilacinum and among Purpureocillium species.</title>
        <authorList>
            <person name="Yeh Z.-Y."/>
            <person name="Ni N.-T."/>
            <person name="Lo P.-H."/>
            <person name="Mushyakhwo K."/>
            <person name="Lin C.-F."/>
            <person name="Nai Y.-S."/>
        </authorList>
    </citation>
    <scope>NUCLEOTIDE SEQUENCE</scope>
    <source>
        <strain evidence="1">NCHU-NPUST-175</strain>
    </source>
</reference>
<comment type="caution">
    <text evidence="1">The sequence shown here is derived from an EMBL/GenBank/DDBJ whole genome shotgun (WGS) entry which is preliminary data.</text>
</comment>
<keyword evidence="2" id="KW-1185">Reference proteome</keyword>
<accession>A0ACC4DN06</accession>
<proteinExistence type="predicted"/>
<sequence length="262" mass="28347">MGSRATPDTSIILLLLVKAENAEALERRQLLIDVGRDDVGKQRLAALVANAEEGEDGDALAGSSLMRNKSAFRLRKRLGGKVTRPADAAISKFEPSCDPPSMRAGVARHRSPQEQQQDVILVIRLDSQHSLCHKVHAEAVNEEAALLVRDPGVRARYGLARSNKGKSGTRKMPLLSRHVAAMLRPVTFGRDNGVDIVLREGVNPVGLFVVTIVRTAVTVLSWRYAEDSTQANPLWSVQSECPLTAVSHGIDSVPTNAIATDP</sequence>
<evidence type="ECO:0000313" key="2">
    <source>
        <dbReference type="Proteomes" id="UP001638806"/>
    </source>
</evidence>
<organism evidence="1 2">
    <name type="scientific">Purpureocillium lilacinum</name>
    <name type="common">Paecilomyces lilacinus</name>
    <dbReference type="NCBI Taxonomy" id="33203"/>
    <lineage>
        <taxon>Eukaryota</taxon>
        <taxon>Fungi</taxon>
        <taxon>Dikarya</taxon>
        <taxon>Ascomycota</taxon>
        <taxon>Pezizomycotina</taxon>
        <taxon>Sordariomycetes</taxon>
        <taxon>Hypocreomycetidae</taxon>
        <taxon>Hypocreales</taxon>
        <taxon>Ophiocordycipitaceae</taxon>
        <taxon>Purpureocillium</taxon>
    </lineage>
</organism>